<accession>A0AAJ0DHF6</accession>
<keyword evidence="3" id="KW-1185">Reference proteome</keyword>
<dbReference type="InterPro" id="IPR013640">
    <property type="entry name" value="Vfa1"/>
</dbReference>
<gene>
    <name evidence="2" type="ORF">LTR09_008334</name>
</gene>
<dbReference type="Pfam" id="PF08432">
    <property type="entry name" value="Vfa1"/>
    <property type="match status" value="1"/>
</dbReference>
<evidence type="ECO:0000313" key="3">
    <source>
        <dbReference type="Proteomes" id="UP001271007"/>
    </source>
</evidence>
<reference evidence="2" key="1">
    <citation type="submission" date="2023-04" db="EMBL/GenBank/DDBJ databases">
        <title>Black Yeasts Isolated from many extreme environments.</title>
        <authorList>
            <person name="Coleine C."/>
            <person name="Stajich J.E."/>
            <person name="Selbmann L."/>
        </authorList>
    </citation>
    <scope>NUCLEOTIDE SEQUENCE</scope>
    <source>
        <strain evidence="2">CCFEE 5312</strain>
    </source>
</reference>
<organism evidence="2 3">
    <name type="scientific">Extremus antarcticus</name>
    <dbReference type="NCBI Taxonomy" id="702011"/>
    <lineage>
        <taxon>Eukaryota</taxon>
        <taxon>Fungi</taxon>
        <taxon>Dikarya</taxon>
        <taxon>Ascomycota</taxon>
        <taxon>Pezizomycotina</taxon>
        <taxon>Dothideomycetes</taxon>
        <taxon>Dothideomycetidae</taxon>
        <taxon>Mycosphaerellales</taxon>
        <taxon>Extremaceae</taxon>
        <taxon>Extremus</taxon>
    </lineage>
</organism>
<dbReference type="PANTHER" id="PTHR28218:SF1">
    <property type="entry name" value="VPS4-ASSOCIATED PROTEIN 1"/>
    <property type="match status" value="1"/>
</dbReference>
<sequence>MASKNLYHRRLVAESSAKACWICYKPSSTVLITPDSDDWFHVCPGHLKDRKFAIPQDEDDLAEKKRQEELEKEIEVVKKEFEEKMRTKLARRKQKEYEKEGKREEKKAETKDDEKDEKEKEDKLKELEKKKEPAKAVFDGPRVFELHKSFYQMRVQKKRDAEMAKRHRERLRNGAVFPSVPGGTPG</sequence>
<dbReference type="GO" id="GO:0005768">
    <property type="term" value="C:endosome"/>
    <property type="evidence" value="ECO:0007669"/>
    <property type="project" value="TreeGrafter"/>
</dbReference>
<name>A0AAJ0DHF6_9PEZI</name>
<comment type="caution">
    <text evidence="2">The sequence shown here is derived from an EMBL/GenBank/DDBJ whole genome shotgun (WGS) entry which is preliminary data.</text>
</comment>
<evidence type="ECO:0000256" key="1">
    <source>
        <dbReference type="SAM" id="MobiDB-lite"/>
    </source>
</evidence>
<feature type="compositionally biased region" description="Basic and acidic residues" evidence="1">
    <location>
        <begin position="95"/>
        <end position="133"/>
    </location>
</feature>
<dbReference type="Proteomes" id="UP001271007">
    <property type="component" value="Unassembled WGS sequence"/>
</dbReference>
<protein>
    <recommendedName>
        <fullName evidence="4">DUF1742-domain-containing protein</fullName>
    </recommendedName>
</protein>
<proteinExistence type="predicted"/>
<dbReference type="GO" id="GO:0007034">
    <property type="term" value="P:vacuolar transport"/>
    <property type="evidence" value="ECO:0007669"/>
    <property type="project" value="TreeGrafter"/>
</dbReference>
<evidence type="ECO:0008006" key="4">
    <source>
        <dbReference type="Google" id="ProtNLM"/>
    </source>
</evidence>
<dbReference type="EMBL" id="JAWDJX010000032">
    <property type="protein sequence ID" value="KAK3050423.1"/>
    <property type="molecule type" value="Genomic_DNA"/>
</dbReference>
<feature type="region of interest" description="Disordered" evidence="1">
    <location>
        <begin position="88"/>
        <end position="133"/>
    </location>
</feature>
<evidence type="ECO:0000313" key="2">
    <source>
        <dbReference type="EMBL" id="KAK3050423.1"/>
    </source>
</evidence>
<dbReference type="AlphaFoldDB" id="A0AAJ0DHF6"/>
<dbReference type="PANTHER" id="PTHR28218">
    <property type="entry name" value="VPS4-ASSOCIATED PROTEIN 1"/>
    <property type="match status" value="1"/>
</dbReference>
<feature type="region of interest" description="Disordered" evidence="1">
    <location>
        <begin position="157"/>
        <end position="186"/>
    </location>
</feature>